<evidence type="ECO:0000256" key="4">
    <source>
        <dbReference type="ARBA" id="ARBA00023136"/>
    </source>
</evidence>
<feature type="domain" description="Major facilitator superfamily (MFS) profile" evidence="6">
    <location>
        <begin position="234"/>
        <end position="416"/>
    </location>
</feature>
<dbReference type="InterPro" id="IPR036259">
    <property type="entry name" value="MFS_trans_sf"/>
</dbReference>
<feature type="transmembrane region" description="Helical" evidence="5">
    <location>
        <begin position="155"/>
        <end position="179"/>
    </location>
</feature>
<dbReference type="RefSeq" id="WP_181611327.1">
    <property type="nucleotide sequence ID" value="NZ_BAABAM010000003.1"/>
</dbReference>
<dbReference type="AlphaFoldDB" id="A0A7W0HR47"/>
<accession>A0A7W0HR47</accession>
<evidence type="ECO:0000313" key="8">
    <source>
        <dbReference type="Proteomes" id="UP000530928"/>
    </source>
</evidence>
<evidence type="ECO:0000256" key="3">
    <source>
        <dbReference type="ARBA" id="ARBA00022989"/>
    </source>
</evidence>
<evidence type="ECO:0000256" key="2">
    <source>
        <dbReference type="ARBA" id="ARBA00022692"/>
    </source>
</evidence>
<evidence type="ECO:0000256" key="1">
    <source>
        <dbReference type="ARBA" id="ARBA00004651"/>
    </source>
</evidence>
<proteinExistence type="predicted"/>
<feature type="transmembrane region" description="Helical" evidence="5">
    <location>
        <begin position="97"/>
        <end position="116"/>
    </location>
</feature>
<dbReference type="PROSITE" id="PS50850">
    <property type="entry name" value="MFS"/>
    <property type="match status" value="1"/>
</dbReference>
<dbReference type="PANTHER" id="PTHR23528:SF1">
    <property type="entry name" value="MAJOR FACILITATOR SUPERFAMILY (MFS) PROFILE DOMAIN-CONTAINING PROTEIN"/>
    <property type="match status" value="1"/>
</dbReference>
<name>A0A7W0HR47_9ACTN</name>
<dbReference type="InterPro" id="IPR011701">
    <property type="entry name" value="MFS"/>
</dbReference>
<dbReference type="InterPro" id="IPR020846">
    <property type="entry name" value="MFS_dom"/>
</dbReference>
<protein>
    <submittedName>
        <fullName evidence="7">MFS family permease</fullName>
    </submittedName>
</protein>
<dbReference type="EMBL" id="JACDUR010000004">
    <property type="protein sequence ID" value="MBA2892570.1"/>
    <property type="molecule type" value="Genomic_DNA"/>
</dbReference>
<sequence>MATTDPLAPSALAEPERPVRGGWIAAWTAALFGMYAAYYGIAQIVLPKQADELFGDSGKVPQIAWATGVSALVTVVVVLLVGMLSDRTTAARGRRQVWVLAGAVVAALALAGQGLVTGALAFVAVWGLANAGISAMTAALSAAVPDEVPVNQRAFVSAFMGISVSAGPLVGVALVALVVTDVLPGYLALAGLLLLLALPYSLGTRGTRLHPHERPRASAGDFLRGIVAPLRHADFAWAWSGRFFIQLSNALAQVFLFYYLQDFLKYPDPEIGTFILTAIYAAGVCAVAVPAGRISDRTLKRKRMVWIASALQGATGLIFGFVPVFEATMVGALLLGIGYGAYAAVDQALITQVLPRPEDRGKDLGVIGIANVLPYAATGLIGGIVIEAFGYPALMVLVLVTGLIAAATVAPIKSVR</sequence>
<dbReference type="PANTHER" id="PTHR23528">
    <property type="match status" value="1"/>
</dbReference>
<gene>
    <name evidence="7" type="ORF">HNR30_003924</name>
</gene>
<evidence type="ECO:0000313" key="7">
    <source>
        <dbReference type="EMBL" id="MBA2892570.1"/>
    </source>
</evidence>
<keyword evidence="8" id="KW-1185">Reference proteome</keyword>
<comment type="caution">
    <text evidence="7">The sequence shown here is derived from an EMBL/GenBank/DDBJ whole genome shotgun (WGS) entry which is preliminary data.</text>
</comment>
<feature type="transmembrane region" description="Helical" evidence="5">
    <location>
        <begin position="239"/>
        <end position="259"/>
    </location>
</feature>
<feature type="transmembrane region" description="Helical" evidence="5">
    <location>
        <begin position="328"/>
        <end position="345"/>
    </location>
</feature>
<feature type="transmembrane region" description="Helical" evidence="5">
    <location>
        <begin position="392"/>
        <end position="412"/>
    </location>
</feature>
<reference evidence="7 8" key="1">
    <citation type="submission" date="2020-07" db="EMBL/GenBank/DDBJ databases">
        <title>Genomic Encyclopedia of Type Strains, Phase IV (KMG-IV): sequencing the most valuable type-strain genomes for metagenomic binning, comparative biology and taxonomic classification.</title>
        <authorList>
            <person name="Goeker M."/>
        </authorList>
    </citation>
    <scope>NUCLEOTIDE SEQUENCE [LARGE SCALE GENOMIC DNA]</scope>
    <source>
        <strain evidence="7 8">DSM 45533</strain>
    </source>
</reference>
<feature type="transmembrane region" description="Helical" evidence="5">
    <location>
        <begin position="122"/>
        <end position="143"/>
    </location>
</feature>
<comment type="subcellular location">
    <subcellularLocation>
        <location evidence="1">Cell membrane</location>
        <topology evidence="1">Multi-pass membrane protein</topology>
    </subcellularLocation>
</comment>
<keyword evidence="3 5" id="KW-1133">Transmembrane helix</keyword>
<evidence type="ECO:0000259" key="6">
    <source>
        <dbReference type="PROSITE" id="PS50850"/>
    </source>
</evidence>
<dbReference type="SUPFAM" id="SSF103473">
    <property type="entry name" value="MFS general substrate transporter"/>
    <property type="match status" value="1"/>
</dbReference>
<feature type="transmembrane region" description="Helical" evidence="5">
    <location>
        <begin position="21"/>
        <end position="42"/>
    </location>
</feature>
<dbReference type="GO" id="GO:0022857">
    <property type="term" value="F:transmembrane transporter activity"/>
    <property type="evidence" value="ECO:0007669"/>
    <property type="project" value="InterPro"/>
</dbReference>
<feature type="transmembrane region" description="Helical" evidence="5">
    <location>
        <begin position="271"/>
        <end position="292"/>
    </location>
</feature>
<dbReference type="Gene3D" id="1.20.1250.20">
    <property type="entry name" value="MFS general substrate transporter like domains"/>
    <property type="match status" value="2"/>
</dbReference>
<dbReference type="Proteomes" id="UP000530928">
    <property type="component" value="Unassembled WGS sequence"/>
</dbReference>
<evidence type="ECO:0000256" key="5">
    <source>
        <dbReference type="SAM" id="Phobius"/>
    </source>
</evidence>
<feature type="transmembrane region" description="Helical" evidence="5">
    <location>
        <begin position="185"/>
        <end position="202"/>
    </location>
</feature>
<keyword evidence="4 5" id="KW-0472">Membrane</keyword>
<dbReference type="Pfam" id="PF07690">
    <property type="entry name" value="MFS_1"/>
    <property type="match status" value="1"/>
</dbReference>
<dbReference type="GO" id="GO:0005886">
    <property type="term" value="C:plasma membrane"/>
    <property type="evidence" value="ECO:0007669"/>
    <property type="project" value="UniProtKB-SubCell"/>
</dbReference>
<feature type="transmembrane region" description="Helical" evidence="5">
    <location>
        <begin position="366"/>
        <end position="386"/>
    </location>
</feature>
<feature type="transmembrane region" description="Helical" evidence="5">
    <location>
        <begin position="304"/>
        <end position="322"/>
    </location>
</feature>
<keyword evidence="2 5" id="KW-0812">Transmembrane</keyword>
<feature type="transmembrane region" description="Helical" evidence="5">
    <location>
        <begin position="62"/>
        <end position="85"/>
    </location>
</feature>
<organism evidence="7 8">
    <name type="scientific">Nonomuraea soli</name>
    <dbReference type="NCBI Taxonomy" id="1032476"/>
    <lineage>
        <taxon>Bacteria</taxon>
        <taxon>Bacillati</taxon>
        <taxon>Actinomycetota</taxon>
        <taxon>Actinomycetes</taxon>
        <taxon>Streptosporangiales</taxon>
        <taxon>Streptosporangiaceae</taxon>
        <taxon>Nonomuraea</taxon>
    </lineage>
</organism>